<feature type="chain" id="PRO_5002877181" description="Thaumatin-like protein" evidence="4">
    <location>
        <begin position="24"/>
        <end position="246"/>
    </location>
</feature>
<dbReference type="Gene3D" id="2.60.110.10">
    <property type="entry name" value="Thaumatin"/>
    <property type="match status" value="1"/>
</dbReference>
<evidence type="ECO:0000313" key="5">
    <source>
        <dbReference type="EMBL" id="ABR17407.1"/>
    </source>
</evidence>
<dbReference type="PRINTS" id="PR00347">
    <property type="entry name" value="THAUMATIN"/>
</dbReference>
<feature type="disulfide bond" evidence="3">
    <location>
        <begin position="153"/>
        <end position="214"/>
    </location>
</feature>
<dbReference type="PIRSF" id="PIRSF002703">
    <property type="entry name" value="Thaumatin"/>
    <property type="match status" value="1"/>
</dbReference>
<name>B8LP27_PICSI</name>
<sequence length="246" mass="24694">MALKALVAALAMALLLGCGVVSGTVFTLVNRCSETIWPGLAGNGGTSLAGGGFALSTGQSVPVNAPTGWSGRFWGRTGCAFSASGVGSCATGNCVHGLKCAGSTGEPPATLAEFTIGGDAGKDFYDVSLVDGYNVPLSIRAAGGTGDCRTAGCSSDLRSSCPAELSVKGSDGRVIACRSACNAFGSAEYCCTGDHGNPQTCSPNKYSQIFKAACPTAYSYAYDDASSLVTCTHADYTITFCPSAAC</sequence>
<feature type="disulfide bond" evidence="3">
    <location>
        <begin position="181"/>
        <end position="190"/>
    </location>
</feature>
<feature type="disulfide bond" evidence="3">
    <location>
        <begin position="161"/>
        <end position="177"/>
    </location>
</feature>
<dbReference type="PROSITE" id="PS51257">
    <property type="entry name" value="PROKAR_LIPOPROTEIN"/>
    <property type="match status" value="1"/>
</dbReference>
<evidence type="ECO:0000256" key="3">
    <source>
        <dbReference type="PIRSR" id="PIRSR002703-1"/>
    </source>
</evidence>
<comment type="similarity">
    <text evidence="1">Belongs to the thaumatin family.</text>
</comment>
<feature type="disulfide bond" evidence="3">
    <location>
        <begin position="191"/>
        <end position="201"/>
    </location>
</feature>
<dbReference type="Pfam" id="PF00314">
    <property type="entry name" value="Thaumatin"/>
    <property type="match status" value="1"/>
</dbReference>
<evidence type="ECO:0000256" key="2">
    <source>
        <dbReference type="ARBA" id="ARBA00023157"/>
    </source>
</evidence>
<dbReference type="EMBL" id="EF677593">
    <property type="protein sequence ID" value="ABR17407.1"/>
    <property type="molecule type" value="mRNA"/>
</dbReference>
<dbReference type="SUPFAM" id="SSF49870">
    <property type="entry name" value="Osmotin, thaumatin-like protein"/>
    <property type="match status" value="1"/>
</dbReference>
<accession>B8LP27</accession>
<dbReference type="InterPro" id="IPR037176">
    <property type="entry name" value="Osmotin/thaumatin-like_sf"/>
</dbReference>
<keyword evidence="4" id="KW-0732">Signal</keyword>
<feature type="disulfide bond" evidence="3">
    <location>
        <begin position="79"/>
        <end position="89"/>
    </location>
</feature>
<organism evidence="5">
    <name type="scientific">Picea sitchensis</name>
    <name type="common">Sitka spruce</name>
    <name type="synonym">Pinus sitchensis</name>
    <dbReference type="NCBI Taxonomy" id="3332"/>
    <lineage>
        <taxon>Eukaryota</taxon>
        <taxon>Viridiplantae</taxon>
        <taxon>Streptophyta</taxon>
        <taxon>Embryophyta</taxon>
        <taxon>Tracheophyta</taxon>
        <taxon>Spermatophyta</taxon>
        <taxon>Pinopsida</taxon>
        <taxon>Pinidae</taxon>
        <taxon>Conifers I</taxon>
        <taxon>Pinales</taxon>
        <taxon>Pinaceae</taxon>
        <taxon>Picea</taxon>
    </lineage>
</organism>
<reference evidence="5" key="1">
    <citation type="submission" date="2007-06" db="EMBL/GenBank/DDBJ databases">
        <title>Full length cDNA sequences from Sitka Spruce (Picea sitchensis).</title>
        <authorList>
            <person name="Ralph S.G."/>
            <person name="Chun H.E."/>
            <person name="Liao N."/>
            <person name="Ali J."/>
            <person name="Reid K."/>
            <person name="Kolosova N."/>
            <person name="Cooper N."/>
            <person name="Cullis C."/>
            <person name="Jancsik S."/>
            <person name="Moore R."/>
            <person name="Mayo M."/>
            <person name="Wagner S."/>
            <person name="Holt R.A."/>
            <person name="Jones S.J.M."/>
            <person name="Marra M.A."/>
            <person name="Ritland C.E."/>
            <person name="Ritland K."/>
            <person name="Bohlmann J."/>
        </authorList>
    </citation>
    <scope>NUCLEOTIDE SEQUENCE</scope>
    <source>
        <tissue evidence="5">Green portion of the leader tissue</tissue>
    </source>
</reference>
<feature type="disulfide bond" evidence="3">
    <location>
        <begin position="94"/>
        <end position="100"/>
    </location>
</feature>
<dbReference type="InterPro" id="IPR001938">
    <property type="entry name" value="Thaumatin"/>
</dbReference>
<dbReference type="PANTHER" id="PTHR31048">
    <property type="entry name" value="OS03G0233200 PROTEIN"/>
    <property type="match status" value="1"/>
</dbReference>
<dbReference type="SMART" id="SM00205">
    <property type="entry name" value="THN"/>
    <property type="match status" value="1"/>
</dbReference>
<keyword evidence="2 3" id="KW-1015">Disulfide bond</keyword>
<protein>
    <recommendedName>
        <fullName evidence="6">Thaumatin-like protein</fullName>
    </recommendedName>
</protein>
<dbReference type="CDD" id="cd09218">
    <property type="entry name" value="TLP-PA"/>
    <property type="match status" value="1"/>
</dbReference>
<evidence type="ECO:0000256" key="1">
    <source>
        <dbReference type="ARBA" id="ARBA00010607"/>
    </source>
</evidence>
<evidence type="ECO:0008006" key="6">
    <source>
        <dbReference type="Google" id="ProtNLM"/>
    </source>
</evidence>
<evidence type="ECO:0000256" key="4">
    <source>
        <dbReference type="SAM" id="SignalP"/>
    </source>
</evidence>
<dbReference type="FunFam" id="2.60.110.10:FF:000002">
    <property type="entry name" value="Thaumatin-like protein 1a"/>
    <property type="match status" value="1"/>
</dbReference>
<dbReference type="AlphaFoldDB" id="B8LP27"/>
<feature type="disulfide bond" evidence="3">
    <location>
        <begin position="32"/>
        <end position="241"/>
    </location>
</feature>
<proteinExistence type="evidence at transcript level"/>
<dbReference type="PROSITE" id="PS51367">
    <property type="entry name" value="THAUMATIN_2"/>
    <property type="match status" value="1"/>
</dbReference>
<feature type="signal peptide" evidence="4">
    <location>
        <begin position="1"/>
        <end position="23"/>
    </location>
</feature>
<feature type="disulfide bond" evidence="3">
    <location>
        <begin position="148"/>
        <end position="231"/>
    </location>
</feature>